<evidence type="ECO:0000256" key="5">
    <source>
        <dbReference type="ARBA" id="ARBA00023136"/>
    </source>
</evidence>
<dbReference type="InterPro" id="IPR002797">
    <property type="entry name" value="Polysacc_synth"/>
</dbReference>
<feature type="transmembrane region" description="Helical" evidence="7">
    <location>
        <begin position="34"/>
        <end position="52"/>
    </location>
</feature>
<evidence type="ECO:0000256" key="1">
    <source>
        <dbReference type="ARBA" id="ARBA00004651"/>
    </source>
</evidence>
<evidence type="ECO:0000256" key="4">
    <source>
        <dbReference type="ARBA" id="ARBA00022989"/>
    </source>
</evidence>
<feature type="transmembrane region" description="Helical" evidence="7">
    <location>
        <begin position="161"/>
        <end position="180"/>
    </location>
</feature>
<dbReference type="PANTHER" id="PTHR30250:SF11">
    <property type="entry name" value="O-ANTIGEN TRANSPORTER-RELATED"/>
    <property type="match status" value="1"/>
</dbReference>
<keyword evidence="5 7" id="KW-0472">Membrane</keyword>
<feature type="transmembrane region" description="Helical" evidence="7">
    <location>
        <begin position="137"/>
        <end position="155"/>
    </location>
</feature>
<protein>
    <recommendedName>
        <fullName evidence="6">Putative O-antigen transporter</fullName>
    </recommendedName>
</protein>
<dbReference type="Pfam" id="PF01943">
    <property type="entry name" value="Polysacc_synt"/>
    <property type="match status" value="1"/>
</dbReference>
<keyword evidence="3 7" id="KW-0812">Transmembrane</keyword>
<reference evidence="8" key="1">
    <citation type="submission" date="1995-08" db="EMBL/GenBank/DDBJ databases">
        <title>Genetic analysis and identification of an IS630 element in the form I operon of Shigella sonnei 53G.</title>
        <authorList>
            <person name="Houng H.-S."/>
        </authorList>
    </citation>
    <scope>NUCLEOTIDE SEQUENCE</scope>
    <source>
        <strain evidence="8">53G</strain>
    </source>
</reference>
<feature type="transmembrane region" description="Helical" evidence="7">
    <location>
        <begin position="280"/>
        <end position="304"/>
    </location>
</feature>
<feature type="transmembrane region" description="Helical" evidence="7">
    <location>
        <begin position="403"/>
        <end position="420"/>
    </location>
</feature>
<feature type="transmembrane region" description="Helical" evidence="7">
    <location>
        <begin position="348"/>
        <end position="364"/>
    </location>
</feature>
<organism evidence="8">
    <name type="scientific">Shigella sonnei</name>
    <dbReference type="NCBI Taxonomy" id="624"/>
    <lineage>
        <taxon>Bacteria</taxon>
        <taxon>Pseudomonadati</taxon>
        <taxon>Pseudomonadota</taxon>
        <taxon>Gammaproteobacteria</taxon>
        <taxon>Enterobacterales</taxon>
        <taxon>Enterobacteriaceae</taxon>
        <taxon>Shigella</taxon>
    </lineage>
</organism>
<evidence type="ECO:0000313" key="8">
    <source>
        <dbReference type="EMBL" id="AAA84871.1"/>
    </source>
</evidence>
<evidence type="ECO:0000256" key="3">
    <source>
        <dbReference type="ARBA" id="ARBA00022692"/>
    </source>
</evidence>
<name>Q55044_SHISO</name>
<evidence type="ECO:0000256" key="2">
    <source>
        <dbReference type="ARBA" id="ARBA00022475"/>
    </source>
</evidence>
<feature type="transmembrane region" description="Helical" evidence="7">
    <location>
        <begin position="201"/>
        <end position="224"/>
    </location>
</feature>
<dbReference type="PANTHER" id="PTHR30250">
    <property type="entry name" value="PST FAMILY PREDICTED COLANIC ACID TRANSPORTER"/>
    <property type="match status" value="1"/>
</dbReference>
<evidence type="ECO:0000256" key="6">
    <source>
        <dbReference type="ARBA" id="ARBA00049738"/>
    </source>
</evidence>
<keyword evidence="2" id="KW-1003">Cell membrane</keyword>
<feature type="transmembrane region" description="Helical" evidence="7">
    <location>
        <begin position="12"/>
        <end position="28"/>
    </location>
</feature>
<comment type="subcellular location">
    <subcellularLocation>
        <location evidence="1">Cell membrane</location>
        <topology evidence="1">Multi-pass membrane protein</topology>
    </subcellularLocation>
</comment>
<dbReference type="AlphaFoldDB" id="Q55044"/>
<evidence type="ECO:0000256" key="7">
    <source>
        <dbReference type="SAM" id="Phobius"/>
    </source>
</evidence>
<feature type="transmembrane region" description="Helical" evidence="7">
    <location>
        <begin position="105"/>
        <end position="125"/>
    </location>
</feature>
<feature type="transmembrane region" description="Helical" evidence="7">
    <location>
        <begin position="310"/>
        <end position="328"/>
    </location>
</feature>
<accession>Q55044</accession>
<dbReference type="InterPro" id="IPR050833">
    <property type="entry name" value="Poly_Biosynth_Transport"/>
</dbReference>
<sequence length="426" mass="49369">MFRKMIDAGGTFLLKAIFQIGVFVYFTHVSDITTFGIISYVFTVYWFVLNFSDYGFRTKLVKDISDNSYSHQNYSSRSDGVKTYACFFIFIIFMFYSYVSDSISLTLLVYISSAYFVCISSGRFSLLQAVGRFRCELYINIYSTIIYIGCNLFLSLFIEPLYYSAISIFIYSISRLVFSSHKCNVPCFHIKRPSILVYKELLDATPCAILVLLNVVLSSIDLFILKEYFSYNSVAIYQVVTRVNTGLIIVFNVIYTVLLPSFSYYLKNSEWGNIRKLQRYISLLVLLLCLCYYFFGIYFVGILFGDEYKVISSATFLIMFMALIKYNFWLINELYLVCSGNQSERVKSYCIGVVISMAVFFYFIPRMDGVGRFLEAAIATLVIGIFHLISVKKDCGKILHDKYSLMMIFVPIFFYFIINGQQRLLY</sequence>
<keyword evidence="4 7" id="KW-1133">Transmembrane helix</keyword>
<proteinExistence type="predicted"/>
<dbReference type="GO" id="GO:0005886">
    <property type="term" value="C:plasma membrane"/>
    <property type="evidence" value="ECO:0007669"/>
    <property type="project" value="UniProtKB-SubCell"/>
</dbReference>
<feature type="transmembrane region" description="Helical" evidence="7">
    <location>
        <begin position="236"/>
        <end position="259"/>
    </location>
</feature>
<feature type="transmembrane region" description="Helical" evidence="7">
    <location>
        <begin position="81"/>
        <end position="99"/>
    </location>
</feature>
<feature type="transmembrane region" description="Helical" evidence="7">
    <location>
        <begin position="370"/>
        <end position="391"/>
    </location>
</feature>
<dbReference type="EMBL" id="U34305">
    <property type="protein sequence ID" value="AAA84871.1"/>
    <property type="molecule type" value="Genomic_DNA"/>
</dbReference>